<dbReference type="NCBIfam" id="TIGR00150">
    <property type="entry name" value="T6A_YjeE"/>
    <property type="match status" value="1"/>
</dbReference>
<keyword evidence="8" id="KW-0067">ATP-binding</keyword>
<evidence type="ECO:0000256" key="3">
    <source>
        <dbReference type="ARBA" id="ARBA00019010"/>
    </source>
</evidence>
<dbReference type="InterPro" id="IPR016181">
    <property type="entry name" value="Acyl_CoA_acyltransferase"/>
</dbReference>
<dbReference type="Pfam" id="PF02367">
    <property type="entry name" value="TsaE"/>
    <property type="match status" value="1"/>
</dbReference>
<dbReference type="GO" id="GO:0005737">
    <property type="term" value="C:cytoplasm"/>
    <property type="evidence" value="ECO:0007669"/>
    <property type="project" value="UniProtKB-SubCell"/>
</dbReference>
<proteinExistence type="inferred from homology"/>
<dbReference type="STRING" id="675864.SAMN04489747_1710"/>
<dbReference type="InterPro" id="IPR000182">
    <property type="entry name" value="GNAT_dom"/>
</dbReference>
<dbReference type="Gene3D" id="3.40.50.300">
    <property type="entry name" value="P-loop containing nucleotide triphosphate hydrolases"/>
    <property type="match status" value="1"/>
</dbReference>
<keyword evidence="6" id="KW-0479">Metal-binding</keyword>
<comment type="similarity">
    <text evidence="2">Belongs to the TsaE family.</text>
</comment>
<dbReference type="GO" id="GO:0002949">
    <property type="term" value="P:tRNA threonylcarbamoyladenosine modification"/>
    <property type="evidence" value="ECO:0007669"/>
    <property type="project" value="InterPro"/>
</dbReference>
<keyword evidence="9" id="KW-0460">Magnesium</keyword>
<dbReference type="Proteomes" id="UP000198546">
    <property type="component" value="Chromosome i"/>
</dbReference>
<dbReference type="SUPFAM" id="SSF52540">
    <property type="entry name" value="P-loop containing nucleoside triphosphate hydrolases"/>
    <property type="match status" value="1"/>
</dbReference>
<dbReference type="PANTHER" id="PTHR33540">
    <property type="entry name" value="TRNA THREONYLCARBAMOYLADENOSINE BIOSYNTHESIS PROTEIN TSAE"/>
    <property type="match status" value="1"/>
</dbReference>
<evidence type="ECO:0000256" key="8">
    <source>
        <dbReference type="ARBA" id="ARBA00022840"/>
    </source>
</evidence>
<feature type="region of interest" description="Disordered" evidence="12">
    <location>
        <begin position="1"/>
        <end position="20"/>
    </location>
</feature>
<sequence length="329" mass="34777">MPVIRADSAAAATAPGDPGTERSLWLAGPEDAGAIVEVVHAAFAARPPVDPPATAGRETAESIRALLERGSGVTAWMGDRLAGVLLVVPGEGARSSVGTLQRVSVHPDFQGHGIAAEMVAAAHRLASEMGLTSVELLAREEFPALTRWWQRHGYRVVDHRDHGVILARTLPVTVEAATPESMQQLGERLAGVLRPGDLVVAEGPLGAGKTTLTQGLGRGLQVADPIISPTFVLSRVHPPLGQRPGLVHVDAYRLGSPDELDDLDLPSSGPGYVTLVEWGRGRAEQLAPHRLEVDVAREPGSDVRTVQVTAVGERWDGVDLRAVLTGEPR</sequence>
<accession>A0A1G6XGT3</accession>
<evidence type="ECO:0000256" key="12">
    <source>
        <dbReference type="SAM" id="MobiDB-lite"/>
    </source>
</evidence>
<evidence type="ECO:0000256" key="9">
    <source>
        <dbReference type="ARBA" id="ARBA00022842"/>
    </source>
</evidence>
<dbReference type="CDD" id="cd04301">
    <property type="entry name" value="NAT_SF"/>
    <property type="match status" value="1"/>
</dbReference>
<dbReference type="PANTHER" id="PTHR33540:SF2">
    <property type="entry name" value="TRNA THREONYLCARBAMOYLADENOSINE BIOSYNTHESIS PROTEIN TSAE"/>
    <property type="match status" value="1"/>
</dbReference>
<evidence type="ECO:0000256" key="10">
    <source>
        <dbReference type="ARBA" id="ARBA00024908"/>
    </source>
</evidence>
<dbReference type="PROSITE" id="PS51186">
    <property type="entry name" value="GNAT"/>
    <property type="match status" value="1"/>
</dbReference>
<evidence type="ECO:0000256" key="4">
    <source>
        <dbReference type="ARBA" id="ARBA00022490"/>
    </source>
</evidence>
<evidence type="ECO:0000256" key="2">
    <source>
        <dbReference type="ARBA" id="ARBA00007599"/>
    </source>
</evidence>
<name>A0A1G6XGT3_9ACTN</name>
<protein>
    <recommendedName>
        <fullName evidence="3">tRNA threonylcarbamoyladenosine biosynthesis protein TsaE</fullName>
    </recommendedName>
    <alternativeName>
        <fullName evidence="11">t(6)A37 threonylcarbamoyladenosine biosynthesis protein TsaE</fullName>
    </alternativeName>
</protein>
<evidence type="ECO:0000256" key="1">
    <source>
        <dbReference type="ARBA" id="ARBA00004496"/>
    </source>
</evidence>
<keyword evidence="5" id="KW-0819">tRNA processing</keyword>
<dbReference type="Pfam" id="PF00583">
    <property type="entry name" value="Acetyltransf_1"/>
    <property type="match status" value="1"/>
</dbReference>
<evidence type="ECO:0000256" key="7">
    <source>
        <dbReference type="ARBA" id="ARBA00022741"/>
    </source>
</evidence>
<keyword evidence="4" id="KW-0963">Cytoplasm</keyword>
<evidence type="ECO:0000259" key="13">
    <source>
        <dbReference type="PROSITE" id="PS51186"/>
    </source>
</evidence>
<dbReference type="Gene3D" id="3.40.630.30">
    <property type="match status" value="1"/>
</dbReference>
<evidence type="ECO:0000256" key="11">
    <source>
        <dbReference type="ARBA" id="ARBA00032441"/>
    </source>
</evidence>
<evidence type="ECO:0000313" key="15">
    <source>
        <dbReference type="Proteomes" id="UP000198546"/>
    </source>
</evidence>
<organism evidence="14 15">
    <name type="scientific">Auraticoccus monumenti</name>
    <dbReference type="NCBI Taxonomy" id="675864"/>
    <lineage>
        <taxon>Bacteria</taxon>
        <taxon>Bacillati</taxon>
        <taxon>Actinomycetota</taxon>
        <taxon>Actinomycetes</taxon>
        <taxon>Propionibacteriales</taxon>
        <taxon>Propionibacteriaceae</taxon>
        <taxon>Auraticoccus</taxon>
    </lineage>
</organism>
<dbReference type="InterPro" id="IPR027417">
    <property type="entry name" value="P-loop_NTPase"/>
</dbReference>
<feature type="domain" description="N-acetyltransferase" evidence="13">
    <location>
        <begin position="22"/>
        <end position="171"/>
    </location>
</feature>
<feature type="compositionally biased region" description="Low complexity" evidence="12">
    <location>
        <begin position="1"/>
        <end position="18"/>
    </location>
</feature>
<dbReference type="InterPro" id="IPR003442">
    <property type="entry name" value="T6A_TsaE"/>
</dbReference>
<dbReference type="EMBL" id="LT629688">
    <property type="protein sequence ID" value="SDD77428.1"/>
    <property type="molecule type" value="Genomic_DNA"/>
</dbReference>
<evidence type="ECO:0000313" key="14">
    <source>
        <dbReference type="EMBL" id="SDD77428.1"/>
    </source>
</evidence>
<comment type="function">
    <text evidence="10">Required for the formation of a threonylcarbamoyl group on adenosine at position 37 (t(6)A37) in tRNAs that read codons beginning with adenine. Is involved in the transfer of the threonylcarbamoyl moiety of threonylcarbamoyl-AMP (TC-AMP) to the N6 group of A37, together with TsaD and TsaB. TsaE seems to play an indirect role in the t(6)A biosynthesis pathway, possibly in regulating the core enzymatic function of TsaD.</text>
</comment>
<gene>
    <name evidence="14" type="ORF">SAMN04489747_1710</name>
</gene>
<dbReference type="GO" id="GO:0046872">
    <property type="term" value="F:metal ion binding"/>
    <property type="evidence" value="ECO:0007669"/>
    <property type="project" value="UniProtKB-KW"/>
</dbReference>
<evidence type="ECO:0000256" key="6">
    <source>
        <dbReference type="ARBA" id="ARBA00022723"/>
    </source>
</evidence>
<evidence type="ECO:0000256" key="5">
    <source>
        <dbReference type="ARBA" id="ARBA00022694"/>
    </source>
</evidence>
<keyword evidence="7" id="KW-0547">Nucleotide-binding</keyword>
<dbReference type="GO" id="GO:0016747">
    <property type="term" value="F:acyltransferase activity, transferring groups other than amino-acyl groups"/>
    <property type="evidence" value="ECO:0007669"/>
    <property type="project" value="InterPro"/>
</dbReference>
<comment type="subcellular location">
    <subcellularLocation>
        <location evidence="1">Cytoplasm</location>
    </subcellularLocation>
</comment>
<dbReference type="AlphaFoldDB" id="A0A1G6XGT3"/>
<dbReference type="GO" id="GO:0005524">
    <property type="term" value="F:ATP binding"/>
    <property type="evidence" value="ECO:0007669"/>
    <property type="project" value="UniProtKB-KW"/>
</dbReference>
<reference evidence="14 15" key="1">
    <citation type="submission" date="2016-10" db="EMBL/GenBank/DDBJ databases">
        <authorList>
            <person name="de Groot N.N."/>
        </authorList>
    </citation>
    <scope>NUCLEOTIDE SEQUENCE [LARGE SCALE GENOMIC DNA]</scope>
    <source>
        <strain evidence="14 15">MON 2.2</strain>
    </source>
</reference>
<dbReference type="SUPFAM" id="SSF55729">
    <property type="entry name" value="Acyl-CoA N-acyltransferases (Nat)"/>
    <property type="match status" value="1"/>
</dbReference>
<keyword evidence="15" id="KW-1185">Reference proteome</keyword>